<organism evidence="3 4">
    <name type="scientific">Camelina sativa</name>
    <name type="common">False flax</name>
    <name type="synonym">Myagrum sativum</name>
    <dbReference type="NCBI Taxonomy" id="90675"/>
    <lineage>
        <taxon>Eukaryota</taxon>
        <taxon>Viridiplantae</taxon>
        <taxon>Streptophyta</taxon>
        <taxon>Embryophyta</taxon>
        <taxon>Tracheophyta</taxon>
        <taxon>Spermatophyta</taxon>
        <taxon>Magnoliopsida</taxon>
        <taxon>eudicotyledons</taxon>
        <taxon>Gunneridae</taxon>
        <taxon>Pentapetalae</taxon>
        <taxon>rosids</taxon>
        <taxon>malvids</taxon>
        <taxon>Brassicales</taxon>
        <taxon>Brassicaceae</taxon>
        <taxon>Camelineae</taxon>
        <taxon>Camelina</taxon>
    </lineage>
</organism>
<feature type="compositionally biased region" description="Low complexity" evidence="1">
    <location>
        <begin position="257"/>
        <end position="267"/>
    </location>
</feature>
<evidence type="ECO:0000313" key="4">
    <source>
        <dbReference type="RefSeq" id="XP_019087652.1"/>
    </source>
</evidence>
<dbReference type="Pfam" id="PF22936">
    <property type="entry name" value="Pol_BBD"/>
    <property type="match status" value="1"/>
</dbReference>
<gene>
    <name evidence="4" type="primary">LOC109127438</name>
</gene>
<name>A0ABM1QLL4_CAMSA</name>
<evidence type="ECO:0000259" key="2">
    <source>
        <dbReference type="Pfam" id="PF22936"/>
    </source>
</evidence>
<reference evidence="3" key="1">
    <citation type="journal article" date="2014" name="Nat. Commun.">
        <title>The emerging biofuel crop Camelina sativa retains a highly undifferentiated hexaploid genome structure.</title>
        <authorList>
            <person name="Kagale S."/>
            <person name="Koh C."/>
            <person name="Nixon J."/>
            <person name="Bollina V."/>
            <person name="Clarke W.E."/>
            <person name="Tuteja R."/>
            <person name="Spillane C."/>
            <person name="Robinson S.J."/>
            <person name="Links M.G."/>
            <person name="Clarke C."/>
            <person name="Higgins E.E."/>
            <person name="Huebert T."/>
            <person name="Sharpe A.G."/>
            <person name="Parkin I.A."/>
        </authorList>
    </citation>
    <scope>NUCLEOTIDE SEQUENCE [LARGE SCALE GENOMIC DNA]</scope>
    <source>
        <strain evidence="3">cv. DH55</strain>
    </source>
</reference>
<dbReference type="RefSeq" id="XP_019087652.1">
    <property type="nucleotide sequence ID" value="XM_019232107.1"/>
</dbReference>
<sequence length="396" mass="43274">MALSTEIYSQPALNIANCVTVKLSERTYLLWKTQFESFLCGQGLLGFINGSTPRPVAATNADNTPNQTYQAWIRSDQVVRAWLLGSLSEDILSKVISTSTSQEVCNYLAAHFNKVSSARLFGLQRKLQNTEKKDMPMVDYLKELKSVCDQLASVGSPVSERMKIFAALNGLSREYEPIKTSIEGMLDGTPSPTLDDVIPRLTAFNDRLLSYTEETSISPHLAFNTQQFVSSHYSNRGRGNRSRVRGGYSTRGRGFHQQISASSRSSGQSADNRAICQICGKAGHAASTCWHRFDNTYQPDLPAALAALRITDVTDQAGHEWVADSGATTHVTGSQSHLQNSRQYEGNDTIMLGDGNFLPITHTGATSLPTTSGNLPLKDVIVVPGQGNKEAPHNRS</sequence>
<keyword evidence="3" id="KW-1185">Reference proteome</keyword>
<proteinExistence type="predicted"/>
<dbReference type="GeneID" id="109127438"/>
<protein>
    <submittedName>
        <fullName evidence="4">Uncharacterized protein LOC109127438</fullName>
    </submittedName>
</protein>
<dbReference type="Proteomes" id="UP000694864">
    <property type="component" value="Chromosome 11"/>
</dbReference>
<reference evidence="4" key="2">
    <citation type="submission" date="2025-08" db="UniProtKB">
        <authorList>
            <consortium name="RefSeq"/>
        </authorList>
    </citation>
    <scope>IDENTIFICATION</scope>
    <source>
        <tissue evidence="4">Leaf</tissue>
    </source>
</reference>
<dbReference type="Pfam" id="PF14223">
    <property type="entry name" value="Retrotran_gag_2"/>
    <property type="match status" value="1"/>
</dbReference>
<evidence type="ECO:0000256" key="1">
    <source>
        <dbReference type="SAM" id="MobiDB-lite"/>
    </source>
</evidence>
<evidence type="ECO:0000313" key="3">
    <source>
        <dbReference type="Proteomes" id="UP000694864"/>
    </source>
</evidence>
<dbReference type="PANTHER" id="PTHR47481:SF10">
    <property type="entry name" value="COPIA-LIKE POLYPROTEIN_RETROTRANSPOSON"/>
    <property type="match status" value="1"/>
</dbReference>
<accession>A0ABM1QLL4</accession>
<feature type="region of interest" description="Disordered" evidence="1">
    <location>
        <begin position="232"/>
        <end position="267"/>
    </location>
</feature>
<feature type="domain" description="Retrovirus-related Pol polyprotein from transposon TNT 1-94-like beta-barrel" evidence="2">
    <location>
        <begin position="321"/>
        <end position="385"/>
    </location>
</feature>
<dbReference type="PANTHER" id="PTHR47481">
    <property type="match status" value="1"/>
</dbReference>
<dbReference type="InterPro" id="IPR054722">
    <property type="entry name" value="PolX-like_BBD"/>
</dbReference>